<evidence type="ECO:0000313" key="13">
    <source>
        <dbReference type="EMBL" id="MBB3332714.1"/>
    </source>
</evidence>
<proteinExistence type="predicted"/>
<evidence type="ECO:0000256" key="3">
    <source>
        <dbReference type="ARBA" id="ARBA00022448"/>
    </source>
</evidence>
<evidence type="ECO:0000313" key="14">
    <source>
        <dbReference type="Proteomes" id="UP000553442"/>
    </source>
</evidence>
<dbReference type="CDD" id="cd00342">
    <property type="entry name" value="gram_neg_porins"/>
    <property type="match status" value="1"/>
</dbReference>
<keyword evidence="14" id="KW-1185">Reference proteome</keyword>
<dbReference type="AlphaFoldDB" id="A0A7W5K664"/>
<evidence type="ECO:0000256" key="1">
    <source>
        <dbReference type="ARBA" id="ARBA00004571"/>
    </source>
</evidence>
<evidence type="ECO:0000256" key="2">
    <source>
        <dbReference type="ARBA" id="ARBA00011233"/>
    </source>
</evidence>
<keyword evidence="10" id="KW-0998">Cell outer membrane</keyword>
<evidence type="ECO:0000256" key="8">
    <source>
        <dbReference type="ARBA" id="ARBA00023114"/>
    </source>
</evidence>
<comment type="subunit">
    <text evidence="2">Homotrimer.</text>
</comment>
<dbReference type="GO" id="GO:0015288">
    <property type="term" value="F:porin activity"/>
    <property type="evidence" value="ECO:0007669"/>
    <property type="project" value="UniProtKB-KW"/>
</dbReference>
<dbReference type="InterPro" id="IPR050298">
    <property type="entry name" value="Gram-neg_bact_OMP"/>
</dbReference>
<evidence type="ECO:0000256" key="6">
    <source>
        <dbReference type="ARBA" id="ARBA00022729"/>
    </source>
</evidence>
<feature type="signal peptide" evidence="11">
    <location>
        <begin position="1"/>
        <end position="26"/>
    </location>
</feature>
<dbReference type="Proteomes" id="UP000553442">
    <property type="component" value="Unassembled WGS sequence"/>
</dbReference>
<dbReference type="PANTHER" id="PTHR34501">
    <property type="entry name" value="PROTEIN YDDL-RELATED"/>
    <property type="match status" value="1"/>
</dbReference>
<dbReference type="Pfam" id="PF13609">
    <property type="entry name" value="Porin_4"/>
    <property type="match status" value="1"/>
</dbReference>
<keyword evidence="3" id="KW-0813">Transport</keyword>
<gene>
    <name evidence="13" type="ORF">BDK63_003615</name>
</gene>
<dbReference type="Gene3D" id="2.40.160.10">
    <property type="entry name" value="Porin"/>
    <property type="match status" value="1"/>
</dbReference>
<evidence type="ECO:0000256" key="10">
    <source>
        <dbReference type="ARBA" id="ARBA00023237"/>
    </source>
</evidence>
<dbReference type="GO" id="GO:0046930">
    <property type="term" value="C:pore complex"/>
    <property type="evidence" value="ECO:0007669"/>
    <property type="project" value="UniProtKB-KW"/>
</dbReference>
<name>A0A7W5K664_9GAMM</name>
<dbReference type="PANTHER" id="PTHR34501:SF9">
    <property type="entry name" value="MAJOR OUTER MEMBRANE PROTEIN P.IA"/>
    <property type="match status" value="1"/>
</dbReference>
<keyword evidence="7" id="KW-0406">Ion transport</keyword>
<evidence type="ECO:0000259" key="12">
    <source>
        <dbReference type="Pfam" id="PF13609"/>
    </source>
</evidence>
<dbReference type="SUPFAM" id="SSF56935">
    <property type="entry name" value="Porins"/>
    <property type="match status" value="1"/>
</dbReference>
<sequence>MKKTLLATAIAGAIAASGMAVTNAQAATVYDQDGTKVDVYGRIALGVAGGGPEWTTRDGDRVAQNNDEAFVDVFSRLGLRLSHQVTSDMSAFGRLEWRFRADESGNRNGNNFDAFSETRQAYLGLRSNTWGTIQAGNFDSFFNQAVTIPFDVYIDRGLEFAGHPTQSRGDSIGYITPNLEGFQVYMQAKHYSNRGQNEGANPDTFEDGTTVAGQGGLVYEIDGLRLAAGVVDDVVEGDGGNDELRYGATVSYEFVPGFSARLGYEGRDDNEVNGGGFDTWGLGASYSINQWAFNADIYDVDPDNGDSRTSWALGSYYNVSSAFQVFLELQQADQATVNITLDGLDSDISADGDDVYWLTGARYFF</sequence>
<evidence type="ECO:0000256" key="4">
    <source>
        <dbReference type="ARBA" id="ARBA00022452"/>
    </source>
</evidence>
<evidence type="ECO:0000256" key="9">
    <source>
        <dbReference type="ARBA" id="ARBA00023136"/>
    </source>
</evidence>
<accession>A0A7W5K664</accession>
<keyword evidence="5" id="KW-0812">Transmembrane</keyword>
<dbReference type="InterPro" id="IPR033900">
    <property type="entry name" value="Gram_neg_porin_domain"/>
</dbReference>
<dbReference type="RefSeq" id="WP_183334471.1">
    <property type="nucleotide sequence ID" value="NZ_JACHZF010000050.1"/>
</dbReference>
<feature type="chain" id="PRO_5031060282" evidence="11">
    <location>
        <begin position="27"/>
        <end position="365"/>
    </location>
</feature>
<protein>
    <submittedName>
        <fullName evidence="13">Putative porin</fullName>
    </submittedName>
</protein>
<dbReference type="GO" id="GO:0009279">
    <property type="term" value="C:cell outer membrane"/>
    <property type="evidence" value="ECO:0007669"/>
    <property type="project" value="UniProtKB-SubCell"/>
</dbReference>
<keyword evidence="4" id="KW-1134">Transmembrane beta strand</keyword>
<reference evidence="13 14" key="1">
    <citation type="submission" date="2020-08" db="EMBL/GenBank/DDBJ databases">
        <title>Genomic Encyclopedia of Archaeal and Bacterial Type Strains, Phase II (KMG-II): from individual species to whole genera.</title>
        <authorList>
            <person name="Goeker M."/>
        </authorList>
    </citation>
    <scope>NUCLEOTIDE SEQUENCE [LARGE SCALE GENOMIC DNA]</scope>
    <source>
        <strain evidence="13 14">5AG</strain>
    </source>
</reference>
<evidence type="ECO:0000256" key="7">
    <source>
        <dbReference type="ARBA" id="ARBA00023065"/>
    </source>
</evidence>
<keyword evidence="6 11" id="KW-0732">Signal</keyword>
<keyword evidence="8" id="KW-0626">Porin</keyword>
<organism evidence="13 14">
    <name type="scientific">Halomonas campaniensis</name>
    <dbReference type="NCBI Taxonomy" id="213554"/>
    <lineage>
        <taxon>Bacteria</taxon>
        <taxon>Pseudomonadati</taxon>
        <taxon>Pseudomonadota</taxon>
        <taxon>Gammaproteobacteria</taxon>
        <taxon>Oceanospirillales</taxon>
        <taxon>Halomonadaceae</taxon>
        <taxon>Halomonas</taxon>
    </lineage>
</organism>
<dbReference type="GO" id="GO:0006811">
    <property type="term" value="P:monoatomic ion transport"/>
    <property type="evidence" value="ECO:0007669"/>
    <property type="project" value="UniProtKB-KW"/>
</dbReference>
<comment type="caution">
    <text evidence="13">The sequence shown here is derived from an EMBL/GenBank/DDBJ whole genome shotgun (WGS) entry which is preliminary data.</text>
</comment>
<dbReference type="EMBL" id="JACHZF010000050">
    <property type="protein sequence ID" value="MBB3332714.1"/>
    <property type="molecule type" value="Genomic_DNA"/>
</dbReference>
<keyword evidence="9" id="KW-0472">Membrane</keyword>
<comment type="subcellular location">
    <subcellularLocation>
        <location evidence="1">Cell outer membrane</location>
        <topology evidence="1">Multi-pass membrane protein</topology>
    </subcellularLocation>
</comment>
<feature type="domain" description="Porin" evidence="12">
    <location>
        <begin position="8"/>
        <end position="334"/>
    </location>
</feature>
<evidence type="ECO:0000256" key="11">
    <source>
        <dbReference type="SAM" id="SignalP"/>
    </source>
</evidence>
<dbReference type="InterPro" id="IPR023614">
    <property type="entry name" value="Porin_dom_sf"/>
</dbReference>
<evidence type="ECO:0000256" key="5">
    <source>
        <dbReference type="ARBA" id="ARBA00022692"/>
    </source>
</evidence>